<organism evidence="1 2">
    <name type="scientific">Methyloradius palustris</name>
    <dbReference type="NCBI Taxonomy" id="2778876"/>
    <lineage>
        <taxon>Bacteria</taxon>
        <taxon>Pseudomonadati</taxon>
        <taxon>Pseudomonadota</taxon>
        <taxon>Betaproteobacteria</taxon>
        <taxon>Nitrosomonadales</taxon>
        <taxon>Methylophilaceae</taxon>
        <taxon>Methyloradius</taxon>
    </lineage>
</organism>
<dbReference type="Proteomes" id="UP000826722">
    <property type="component" value="Chromosome"/>
</dbReference>
<reference evidence="1" key="1">
    <citation type="journal article" date="2021" name="Arch. Microbiol.">
        <title>Methyloradius palustris gen. nov., sp. nov., a methanol-oxidizing bacterium isolated from snow.</title>
        <authorList>
            <person name="Miyadera T."/>
            <person name="Kojima H."/>
            <person name="Fukui M."/>
        </authorList>
    </citation>
    <scope>NUCLEOTIDE SEQUENCE</scope>
    <source>
        <strain evidence="1">Zm11</strain>
    </source>
</reference>
<name>A0A8D5JYF9_9PROT</name>
<keyword evidence="2" id="KW-1185">Reference proteome</keyword>
<proteinExistence type="predicted"/>
<evidence type="ECO:0000313" key="1">
    <source>
        <dbReference type="EMBL" id="BCM24657.1"/>
    </source>
</evidence>
<dbReference type="AlphaFoldDB" id="A0A8D5JYF9"/>
<dbReference type="KEGG" id="mpau:ZMTM_09160"/>
<evidence type="ECO:0000313" key="2">
    <source>
        <dbReference type="Proteomes" id="UP000826722"/>
    </source>
</evidence>
<dbReference type="RefSeq" id="WP_221765163.1">
    <property type="nucleotide sequence ID" value="NZ_AP024110.1"/>
</dbReference>
<dbReference type="EMBL" id="AP024110">
    <property type="protein sequence ID" value="BCM24657.1"/>
    <property type="molecule type" value="Genomic_DNA"/>
</dbReference>
<accession>A0A8D5JYF9</accession>
<gene>
    <name evidence="1" type="ORF">ZMTM_09160</name>
</gene>
<protein>
    <submittedName>
        <fullName evidence="1">Uncharacterized protein</fullName>
    </submittedName>
</protein>
<sequence length="101" mass="12220">MNETKAIEFLGKKITQSKVYGEAPQTDCLRFYTEGKTRQYFDIRVYEKHGEECAMESEKPEIEDRFRVYRKSHKVLWRKPESEDFLSFNRFIIFKTAKHTK</sequence>